<dbReference type="EMBL" id="FWFO01000001">
    <property type="protein sequence ID" value="SLN41930.1"/>
    <property type="molecule type" value="Genomic_DNA"/>
</dbReference>
<protein>
    <recommendedName>
        <fullName evidence="4">DUF883 domain-containing protein</fullName>
    </recommendedName>
</protein>
<dbReference type="RefSeq" id="WP_085795661.1">
    <property type="nucleotide sequence ID" value="NZ_FWFO01000001.1"/>
</dbReference>
<gene>
    <name evidence="2" type="ORF">TRL7639_02150</name>
</gene>
<reference evidence="2 3" key="1">
    <citation type="submission" date="2017-03" db="EMBL/GenBank/DDBJ databases">
        <authorList>
            <person name="Afonso C.L."/>
            <person name="Miller P.J."/>
            <person name="Scott M.A."/>
            <person name="Spackman E."/>
            <person name="Goraichik I."/>
            <person name="Dimitrov K.M."/>
            <person name="Suarez D.L."/>
            <person name="Swayne D.E."/>
        </authorList>
    </citation>
    <scope>NUCLEOTIDE SEQUENCE [LARGE SCALE GENOMIC DNA]</scope>
    <source>
        <strain evidence="2 3">CECT 7639</strain>
    </source>
</reference>
<name>A0A1Y5SIY4_9RHOB</name>
<organism evidence="2 3">
    <name type="scientific">Falsiruegeria litorea R37</name>
    <dbReference type="NCBI Taxonomy" id="1200284"/>
    <lineage>
        <taxon>Bacteria</taxon>
        <taxon>Pseudomonadati</taxon>
        <taxon>Pseudomonadota</taxon>
        <taxon>Alphaproteobacteria</taxon>
        <taxon>Rhodobacterales</taxon>
        <taxon>Roseobacteraceae</taxon>
        <taxon>Falsiruegeria</taxon>
    </lineage>
</organism>
<evidence type="ECO:0008006" key="4">
    <source>
        <dbReference type="Google" id="ProtNLM"/>
    </source>
</evidence>
<dbReference type="AlphaFoldDB" id="A0A1Y5SIY4"/>
<accession>A0A1Y5SIY4</accession>
<keyword evidence="3" id="KW-1185">Reference proteome</keyword>
<evidence type="ECO:0000256" key="1">
    <source>
        <dbReference type="SAM" id="MobiDB-lite"/>
    </source>
</evidence>
<proteinExistence type="predicted"/>
<dbReference type="Proteomes" id="UP000193077">
    <property type="component" value="Unassembled WGS sequence"/>
</dbReference>
<dbReference type="OrthoDB" id="7876787at2"/>
<evidence type="ECO:0000313" key="2">
    <source>
        <dbReference type="EMBL" id="SLN41930.1"/>
    </source>
</evidence>
<evidence type="ECO:0000313" key="3">
    <source>
        <dbReference type="Proteomes" id="UP000193077"/>
    </source>
</evidence>
<sequence>MATKAQLEAELAVLKSQLAATDAKPVPKPDPEPDAEPEQPHEQSAFANLLKEHGVDSQDIDALWTQFSSELSDLPEKKPLLTAVAAFGLGFALGRMSKS</sequence>
<feature type="region of interest" description="Disordered" evidence="1">
    <location>
        <begin position="18"/>
        <end position="44"/>
    </location>
</feature>